<comment type="caution">
    <text evidence="5">The sequence shown here is derived from an EMBL/GenBank/DDBJ whole genome shotgun (WGS) entry which is preliminary data.</text>
</comment>
<comment type="similarity">
    <text evidence="1">Belongs to the type-I restriction system S methylase family.</text>
</comment>
<keyword evidence="3" id="KW-0238">DNA-binding</keyword>
<dbReference type="InterPro" id="IPR000055">
    <property type="entry name" value="Restrct_endonuc_typeI_TRD"/>
</dbReference>
<evidence type="ECO:0000259" key="4">
    <source>
        <dbReference type="Pfam" id="PF01420"/>
    </source>
</evidence>
<dbReference type="InterPro" id="IPR044946">
    <property type="entry name" value="Restrct_endonuc_typeI_TRD_sf"/>
</dbReference>
<proteinExistence type="inferred from homology"/>
<evidence type="ECO:0000256" key="2">
    <source>
        <dbReference type="ARBA" id="ARBA00022747"/>
    </source>
</evidence>
<dbReference type="Pfam" id="PF01420">
    <property type="entry name" value="Methylase_S"/>
    <property type="match status" value="1"/>
</dbReference>
<evidence type="ECO:0000256" key="1">
    <source>
        <dbReference type="ARBA" id="ARBA00010923"/>
    </source>
</evidence>
<dbReference type="RefSeq" id="WP_036064486.1">
    <property type="nucleotide sequence ID" value="NZ_AODM01000054.1"/>
</dbReference>
<feature type="domain" description="Type I restriction modification DNA specificity" evidence="4">
    <location>
        <begin position="1"/>
        <end position="152"/>
    </location>
</feature>
<dbReference type="Proteomes" id="UP000019241">
    <property type="component" value="Unassembled WGS sequence"/>
</dbReference>
<reference evidence="5 6" key="1">
    <citation type="submission" date="2012-12" db="EMBL/GenBank/DDBJ databases">
        <title>Novel taxa of Listeriaceae from agricultural environments in the United States.</title>
        <authorList>
            <person name="den Bakker H.C."/>
            <person name="Allred A."/>
            <person name="Warchocki S."/>
            <person name="Wright E.M."/>
            <person name="Burrell A."/>
            <person name="Nightingale K.K."/>
            <person name="Kephart D."/>
            <person name="Wiedmann M."/>
        </authorList>
    </citation>
    <scope>NUCLEOTIDE SEQUENCE [LARGE SCALE GENOMIC DNA]</scope>
    <source>
        <strain evidence="5 6">FSL S10-1203</strain>
    </source>
</reference>
<dbReference type="GO" id="GO:0003677">
    <property type="term" value="F:DNA binding"/>
    <property type="evidence" value="ECO:0007669"/>
    <property type="project" value="UniProtKB-KW"/>
</dbReference>
<dbReference type="AlphaFoldDB" id="W7DTL1"/>
<name>W7DTL1_9LIST</name>
<gene>
    <name evidence="5" type="ORF">MCOL2_16042</name>
</gene>
<dbReference type="GO" id="GO:0009307">
    <property type="term" value="P:DNA restriction-modification system"/>
    <property type="evidence" value="ECO:0007669"/>
    <property type="project" value="UniProtKB-KW"/>
</dbReference>
<dbReference type="SUPFAM" id="SSF116734">
    <property type="entry name" value="DNA methylase specificity domain"/>
    <property type="match status" value="1"/>
</dbReference>
<protein>
    <submittedName>
        <fullName evidence="5">Type I restriction-modification system specificity subunit</fullName>
    </submittedName>
</protein>
<organism evidence="5 6">
    <name type="scientific">Listeria fleischmannii FSL S10-1203</name>
    <dbReference type="NCBI Taxonomy" id="1265822"/>
    <lineage>
        <taxon>Bacteria</taxon>
        <taxon>Bacillati</taxon>
        <taxon>Bacillota</taxon>
        <taxon>Bacilli</taxon>
        <taxon>Bacillales</taxon>
        <taxon>Listeriaceae</taxon>
        <taxon>Listeria</taxon>
    </lineage>
</organism>
<evidence type="ECO:0000256" key="3">
    <source>
        <dbReference type="ARBA" id="ARBA00023125"/>
    </source>
</evidence>
<dbReference type="PATRIC" id="fig|1265822.4.peg.3259"/>
<sequence>MKLGEVIDIKVGMNLSRQKDKSNWQVYTNEDFANDLNGLAICKDSKYVCTNQLMAHTISEKDIIYNFITSEASLVGASNSGKTISQNFAKITFDNTKLDGAYLCFLLNEEEEVKRQKYVAMQGSVLKKLSPAIIKTFETKLPILDEQKVFWATFILIGYDDKRL</sequence>
<dbReference type="Gene3D" id="3.90.220.20">
    <property type="entry name" value="DNA methylase specificity domains"/>
    <property type="match status" value="1"/>
</dbReference>
<keyword evidence="2" id="KW-0680">Restriction system</keyword>
<evidence type="ECO:0000313" key="5">
    <source>
        <dbReference type="EMBL" id="EUJ49423.1"/>
    </source>
</evidence>
<dbReference type="EMBL" id="AODM01000054">
    <property type="protein sequence ID" value="EUJ49423.1"/>
    <property type="molecule type" value="Genomic_DNA"/>
</dbReference>
<evidence type="ECO:0000313" key="6">
    <source>
        <dbReference type="Proteomes" id="UP000019241"/>
    </source>
</evidence>
<accession>W7DTL1</accession>